<dbReference type="PANTHER" id="PTHR46621:SF1">
    <property type="entry name" value="SNRNA-ACTIVATING PROTEIN COMPLEX SUBUNIT 4"/>
    <property type="match status" value="1"/>
</dbReference>
<feature type="region of interest" description="Disordered" evidence="5">
    <location>
        <begin position="384"/>
        <end position="492"/>
    </location>
</feature>
<feature type="compositionally biased region" description="Pro residues" evidence="5">
    <location>
        <begin position="232"/>
        <end position="242"/>
    </location>
</feature>
<feature type="compositionally biased region" description="Polar residues" evidence="5">
    <location>
        <begin position="579"/>
        <end position="590"/>
    </location>
</feature>
<keyword evidence="8" id="KW-1185">Reference proteome</keyword>
<dbReference type="CDD" id="cd00167">
    <property type="entry name" value="SANT"/>
    <property type="match status" value="2"/>
</dbReference>
<gene>
    <name evidence="7" type="ORF">QTG54_003744</name>
</gene>
<evidence type="ECO:0000256" key="3">
    <source>
        <dbReference type="ARBA" id="ARBA00023163"/>
    </source>
</evidence>
<feature type="region of interest" description="Disordered" evidence="5">
    <location>
        <begin position="1013"/>
        <end position="1096"/>
    </location>
</feature>
<protein>
    <recommendedName>
        <fullName evidence="6">Myb-like domain-containing protein</fullName>
    </recommendedName>
</protein>
<feature type="compositionally biased region" description="Polar residues" evidence="5">
    <location>
        <begin position="182"/>
        <end position="193"/>
    </location>
</feature>
<feature type="compositionally biased region" description="Basic and acidic residues" evidence="5">
    <location>
        <begin position="130"/>
        <end position="141"/>
    </location>
</feature>
<feature type="region of interest" description="Disordered" evidence="5">
    <location>
        <begin position="1321"/>
        <end position="1351"/>
    </location>
</feature>
<feature type="compositionally biased region" description="Pro residues" evidence="5">
    <location>
        <begin position="39"/>
        <end position="48"/>
    </location>
</feature>
<dbReference type="InterPro" id="IPR009057">
    <property type="entry name" value="Homeodomain-like_sf"/>
</dbReference>
<dbReference type="Pfam" id="PF00249">
    <property type="entry name" value="Myb_DNA-binding"/>
    <property type="match status" value="2"/>
</dbReference>
<keyword evidence="2" id="KW-0238">DNA-binding</keyword>
<feature type="compositionally biased region" description="Basic and acidic residues" evidence="5">
    <location>
        <begin position="1170"/>
        <end position="1180"/>
    </location>
</feature>
<reference evidence="7" key="1">
    <citation type="submission" date="2023-06" db="EMBL/GenBank/DDBJ databases">
        <title>Survivors Of The Sea: Transcriptome response of Skeletonema marinoi to long-term dormancy.</title>
        <authorList>
            <person name="Pinder M.I.M."/>
            <person name="Kourtchenko O."/>
            <person name="Robertson E.K."/>
            <person name="Larsson T."/>
            <person name="Maumus F."/>
            <person name="Osuna-Cruz C.M."/>
            <person name="Vancaester E."/>
            <person name="Stenow R."/>
            <person name="Vandepoele K."/>
            <person name="Ploug H."/>
            <person name="Bruchert V."/>
            <person name="Godhe A."/>
            <person name="Topel M."/>
        </authorList>
    </citation>
    <scope>NUCLEOTIDE SEQUENCE</scope>
    <source>
        <strain evidence="7">R05AC</strain>
    </source>
</reference>
<feature type="region of interest" description="Disordered" evidence="5">
    <location>
        <begin position="1"/>
        <end position="65"/>
    </location>
</feature>
<organism evidence="7 8">
    <name type="scientific">Skeletonema marinoi</name>
    <dbReference type="NCBI Taxonomy" id="267567"/>
    <lineage>
        <taxon>Eukaryota</taxon>
        <taxon>Sar</taxon>
        <taxon>Stramenopiles</taxon>
        <taxon>Ochrophyta</taxon>
        <taxon>Bacillariophyta</taxon>
        <taxon>Coscinodiscophyceae</taxon>
        <taxon>Thalassiosirophycidae</taxon>
        <taxon>Thalassiosirales</taxon>
        <taxon>Skeletonemataceae</taxon>
        <taxon>Skeletonema</taxon>
        <taxon>Skeletonema marinoi-dohrnii complex</taxon>
    </lineage>
</organism>
<proteinExistence type="predicted"/>
<dbReference type="PANTHER" id="PTHR46621">
    <property type="entry name" value="SNRNA-ACTIVATING PROTEIN COMPLEX SUBUNIT 4"/>
    <property type="match status" value="1"/>
</dbReference>
<feature type="compositionally biased region" description="Polar residues" evidence="5">
    <location>
        <begin position="103"/>
        <end position="113"/>
    </location>
</feature>
<keyword evidence="1" id="KW-0805">Transcription regulation</keyword>
<feature type="compositionally biased region" description="Pro residues" evidence="5">
    <location>
        <begin position="118"/>
        <end position="129"/>
    </location>
</feature>
<feature type="compositionally biased region" description="Low complexity" evidence="5">
    <location>
        <begin position="1"/>
        <end position="12"/>
    </location>
</feature>
<evidence type="ECO:0000313" key="7">
    <source>
        <dbReference type="EMBL" id="KAK1745820.1"/>
    </source>
</evidence>
<dbReference type="GO" id="GO:0000978">
    <property type="term" value="F:RNA polymerase II cis-regulatory region sequence-specific DNA binding"/>
    <property type="evidence" value="ECO:0007669"/>
    <property type="project" value="TreeGrafter"/>
</dbReference>
<evidence type="ECO:0000259" key="6">
    <source>
        <dbReference type="PROSITE" id="PS50090"/>
    </source>
</evidence>
<feature type="compositionally biased region" description="Polar residues" evidence="5">
    <location>
        <begin position="522"/>
        <end position="532"/>
    </location>
</feature>
<feature type="region of interest" description="Disordered" evidence="5">
    <location>
        <begin position="102"/>
        <end position="315"/>
    </location>
</feature>
<evidence type="ECO:0000256" key="5">
    <source>
        <dbReference type="SAM" id="MobiDB-lite"/>
    </source>
</evidence>
<dbReference type="SUPFAM" id="SSF46689">
    <property type="entry name" value="Homeodomain-like"/>
    <property type="match status" value="1"/>
</dbReference>
<dbReference type="Gene3D" id="1.10.10.60">
    <property type="entry name" value="Homeodomain-like"/>
    <property type="match status" value="2"/>
</dbReference>
<dbReference type="InterPro" id="IPR001005">
    <property type="entry name" value="SANT/Myb"/>
</dbReference>
<keyword evidence="4" id="KW-0539">Nucleus</keyword>
<feature type="compositionally biased region" description="Low complexity" evidence="5">
    <location>
        <begin position="1323"/>
        <end position="1340"/>
    </location>
</feature>
<evidence type="ECO:0000256" key="4">
    <source>
        <dbReference type="ARBA" id="ARBA00023242"/>
    </source>
</evidence>
<comment type="caution">
    <text evidence="7">The sequence shown here is derived from an EMBL/GenBank/DDBJ whole genome shotgun (WGS) entry which is preliminary data.</text>
</comment>
<feature type="compositionally biased region" description="Polar residues" evidence="5">
    <location>
        <begin position="1074"/>
        <end position="1083"/>
    </location>
</feature>
<dbReference type="EMBL" id="JATAAI010000005">
    <property type="protein sequence ID" value="KAK1745820.1"/>
    <property type="molecule type" value="Genomic_DNA"/>
</dbReference>
<dbReference type="GO" id="GO:0019185">
    <property type="term" value="C:snRNA-activating protein complex"/>
    <property type="evidence" value="ECO:0007669"/>
    <property type="project" value="TreeGrafter"/>
</dbReference>
<dbReference type="PROSITE" id="PS50090">
    <property type="entry name" value="MYB_LIKE"/>
    <property type="match status" value="2"/>
</dbReference>
<keyword evidence="3" id="KW-0804">Transcription</keyword>
<evidence type="ECO:0000256" key="1">
    <source>
        <dbReference type="ARBA" id="ARBA00023015"/>
    </source>
</evidence>
<feature type="domain" description="Myb-like" evidence="6">
    <location>
        <begin position="959"/>
        <end position="1003"/>
    </location>
</feature>
<name>A0AAD8YIQ5_9STRA</name>
<feature type="region of interest" description="Disordered" evidence="5">
    <location>
        <begin position="1130"/>
        <end position="1189"/>
    </location>
</feature>
<evidence type="ECO:0000313" key="8">
    <source>
        <dbReference type="Proteomes" id="UP001224775"/>
    </source>
</evidence>
<feature type="domain" description="Myb-like" evidence="6">
    <location>
        <begin position="857"/>
        <end position="909"/>
    </location>
</feature>
<feature type="region of interest" description="Disordered" evidence="5">
    <location>
        <begin position="573"/>
        <end position="597"/>
    </location>
</feature>
<feature type="compositionally biased region" description="Low complexity" evidence="5">
    <location>
        <begin position="204"/>
        <end position="231"/>
    </location>
</feature>
<feature type="compositionally biased region" description="Low complexity" evidence="5">
    <location>
        <begin position="258"/>
        <end position="272"/>
    </location>
</feature>
<dbReference type="InterPro" id="IPR051575">
    <property type="entry name" value="Myb-like_DNA-bd"/>
</dbReference>
<feature type="region of interest" description="Disordered" evidence="5">
    <location>
        <begin position="519"/>
        <end position="543"/>
    </location>
</feature>
<dbReference type="GO" id="GO:0042795">
    <property type="term" value="P:snRNA transcription by RNA polymerase II"/>
    <property type="evidence" value="ECO:0007669"/>
    <property type="project" value="TreeGrafter"/>
</dbReference>
<dbReference type="Proteomes" id="UP001224775">
    <property type="component" value="Unassembled WGS sequence"/>
</dbReference>
<accession>A0AAD8YIQ5</accession>
<dbReference type="GO" id="GO:0001006">
    <property type="term" value="F:RNA polymerase III type 3 promoter sequence-specific DNA binding"/>
    <property type="evidence" value="ECO:0007669"/>
    <property type="project" value="TreeGrafter"/>
</dbReference>
<feature type="region of interest" description="Disordered" evidence="5">
    <location>
        <begin position="718"/>
        <end position="739"/>
    </location>
</feature>
<dbReference type="GO" id="GO:0042796">
    <property type="term" value="P:snRNA transcription by RNA polymerase III"/>
    <property type="evidence" value="ECO:0007669"/>
    <property type="project" value="TreeGrafter"/>
</dbReference>
<feature type="compositionally biased region" description="Acidic residues" evidence="5">
    <location>
        <begin position="410"/>
        <end position="448"/>
    </location>
</feature>
<feature type="compositionally biased region" description="Basic and acidic residues" evidence="5">
    <location>
        <begin position="449"/>
        <end position="459"/>
    </location>
</feature>
<dbReference type="SMART" id="SM00717">
    <property type="entry name" value="SANT"/>
    <property type="match status" value="2"/>
</dbReference>
<evidence type="ECO:0000256" key="2">
    <source>
        <dbReference type="ARBA" id="ARBA00023125"/>
    </source>
</evidence>
<sequence>MNDQQQQQQPPQDSTRSSPRRVKIDADTAAANSDGGGVDPPPLPPPLAAPAVTKKEPYAPPAGGVVRHGFAQLKTAASISAVPNPLAPPKISTGYPIRFPSIPGSSSVINNNNKRPHPGPSPTMTMPPLPEHDPKEMEERRKKALAYAMSNDITGGAKGRKRHAAKLAAEKKKAAIAAKVKGTSSQYNRTTYAQVPPGSRVNNTPGTTTTSSLPGSSGAASTPSTVANPLAPAAPKPPPPIPLNAANASKSSQYLPTQQVGAAAAAVQNGAGWPRQQQMFNPNLALEPPPKRGRPRKIDTKAAPATGPHVGFSDNNDTMALLAEAASNSPSAAVPNDAFAPLPLRRSYDDESIYDPEYARFMRSLMADDQSILTFKTLQSIRSVGGGAEGPPLGTIVGDGSMLGSAFGTVDEDDASYQLTSDEDEEDDDDEEEEGDDDNDDMEEDEKDDDKVSEMKVDSPSKGTRSRTKALQLPSSSSPETKPESVDNDDLGIFHDEIEGLMEEDLEAAVASLIGVSPEGEFSSSSWQTGTAPPTGKNAAMAGTEQAQAITTPGQSTRKKKSTATIVTSPTPVMPAAASESNHAPSVQSRTTREPPVVSQEQLRHLRATMARHHQLLLQQATLAVRAAYVQKVVGKPGKPVRAVGVDTVCSYQNDFFAGETPEELSDCLDSSVSMLQDLEQHWKDAVRNSIQLAFKENNDQMTRRRLLHSLGVTRASSSSHNIHTDDAAENSNQSDENKRLTRSAFTRTLIERELEAEPISGQFKPPTRQRVSVFEIRGLARLRETFTAIDNSVKDIYIVRDRKRIKNGINILAPHSHSQACNTLLNHAKADVDPDYVPGQLDLYNILTHAPEAFTGTRKNRNQFTAGEDNLILRGVNLYGEKEWVLVSDRFLPDRQVNHIAQRYNRLCFLIYKANGVSIGDKGELPPMPKIGKSGTYDEEKAKEIKPAEAPTTMNVHRWTLDEDLAILKAVPVFGSCWADISSKLMPHRDRGHIRKRFQVLERRMPKGVCRVNLKRMFANRSPPAKPPKKPRTSRGSPKKPTPTKSATLNETALPPLQASTAQPSIEAPMSPIKSSVQSSGPFTHGQHGFGNGTECYSPETKGAAALLAWEDTRMGVLKILEIADGRMADSNFGEGGAPRSPMKSSSDLRDDKTPKGGRTSMLNSVLDNVRRKDDKNDNHGSTPTKVDFNSYLATTTMPSHVAAPPNEASTTMSFNLGTPAKEEAKSQSSMDGGDFARLFMPVNSRQTPLKTGLESPAKSTTMGSNFSPIKLGNLAPPTPITHLGSLGFSGPVDGMNSLFMGASDLDAVAALKDLSNSNPGTPAKEAVPTAAAATATTTQEEEATNERKCKRPKTSFFGLVQANVGKRKS</sequence>